<proteinExistence type="predicted"/>
<reference evidence="1" key="1">
    <citation type="submission" date="2014-09" db="EMBL/GenBank/DDBJ databases">
        <authorList>
            <person name="Magalhaes I.L.F."/>
            <person name="Oliveira U."/>
            <person name="Santos F.R."/>
            <person name="Vidigal T.H.D.A."/>
            <person name="Brescovit A.D."/>
            <person name="Santos A.J."/>
        </authorList>
    </citation>
    <scope>NUCLEOTIDE SEQUENCE</scope>
    <source>
        <tissue evidence="1">Shoot tissue taken approximately 20 cm above the soil surface</tissue>
    </source>
</reference>
<organism evidence="1">
    <name type="scientific">Arundo donax</name>
    <name type="common">Giant reed</name>
    <name type="synonym">Donax arundinaceus</name>
    <dbReference type="NCBI Taxonomy" id="35708"/>
    <lineage>
        <taxon>Eukaryota</taxon>
        <taxon>Viridiplantae</taxon>
        <taxon>Streptophyta</taxon>
        <taxon>Embryophyta</taxon>
        <taxon>Tracheophyta</taxon>
        <taxon>Spermatophyta</taxon>
        <taxon>Magnoliopsida</taxon>
        <taxon>Liliopsida</taxon>
        <taxon>Poales</taxon>
        <taxon>Poaceae</taxon>
        <taxon>PACMAD clade</taxon>
        <taxon>Arundinoideae</taxon>
        <taxon>Arundineae</taxon>
        <taxon>Arundo</taxon>
    </lineage>
</organism>
<reference evidence="1" key="2">
    <citation type="journal article" date="2015" name="Data Brief">
        <title>Shoot transcriptome of the giant reed, Arundo donax.</title>
        <authorList>
            <person name="Barrero R.A."/>
            <person name="Guerrero F.D."/>
            <person name="Moolhuijzen P."/>
            <person name="Goolsby J.A."/>
            <person name="Tidwell J."/>
            <person name="Bellgard S.E."/>
            <person name="Bellgard M.I."/>
        </authorList>
    </citation>
    <scope>NUCLEOTIDE SEQUENCE</scope>
    <source>
        <tissue evidence="1">Shoot tissue taken approximately 20 cm above the soil surface</tissue>
    </source>
</reference>
<dbReference type="EMBL" id="GBRH01242921">
    <property type="protein sequence ID" value="JAD54974.1"/>
    <property type="molecule type" value="Transcribed_RNA"/>
</dbReference>
<accession>A0A0A9AT96</accession>
<name>A0A0A9AT96_ARUDO</name>
<evidence type="ECO:0000313" key="1">
    <source>
        <dbReference type="EMBL" id="JAD54974.1"/>
    </source>
</evidence>
<sequence length="78" mass="9007">MKHVQKVSFHNVPEFLIKKKRKPIKSWGPSTVTSSCCSQKFSSKGYITSILLPKQVLIKNDSYLHHTFGVLHWTLRPI</sequence>
<protein>
    <submittedName>
        <fullName evidence="1">Uncharacterized protein</fullName>
    </submittedName>
</protein>
<dbReference type="AlphaFoldDB" id="A0A0A9AT96"/>